<dbReference type="AlphaFoldDB" id="A0AAW0JYU7"/>
<dbReference type="Proteomes" id="UP001488838">
    <property type="component" value="Unassembled WGS sequence"/>
</dbReference>
<name>A0AAW0JYU7_MYOGA</name>
<dbReference type="PROSITE" id="PS50297">
    <property type="entry name" value="ANK_REP_REGION"/>
    <property type="match status" value="4"/>
</dbReference>
<feature type="compositionally biased region" description="Polar residues" evidence="6">
    <location>
        <begin position="1"/>
        <end position="10"/>
    </location>
</feature>
<protein>
    <submittedName>
        <fullName evidence="7">Uncharacterized protein</fullName>
    </submittedName>
</protein>
<dbReference type="SMART" id="SM00248">
    <property type="entry name" value="ANK"/>
    <property type="match status" value="4"/>
</dbReference>
<accession>A0AAW0JYU7</accession>
<feature type="compositionally biased region" description="Basic and acidic residues" evidence="6">
    <location>
        <begin position="142"/>
        <end position="154"/>
    </location>
</feature>
<dbReference type="PANTHER" id="PTHR24173">
    <property type="entry name" value="ANKYRIN REPEAT CONTAINING"/>
    <property type="match status" value="1"/>
</dbReference>
<feature type="non-terminal residue" evidence="7">
    <location>
        <position position="1"/>
    </location>
</feature>
<dbReference type="PANTHER" id="PTHR24173:SF14">
    <property type="entry name" value="PROTEIN FEM-1 HOMOLOG C"/>
    <property type="match status" value="1"/>
</dbReference>
<feature type="compositionally biased region" description="Pro residues" evidence="6">
    <location>
        <begin position="48"/>
        <end position="62"/>
    </location>
</feature>
<feature type="non-terminal residue" evidence="7">
    <location>
        <position position="362"/>
    </location>
</feature>
<gene>
    <name evidence="7" type="ORF">U0070_024674</name>
</gene>
<dbReference type="GO" id="GO:0006511">
    <property type="term" value="P:ubiquitin-dependent protein catabolic process"/>
    <property type="evidence" value="ECO:0007669"/>
    <property type="project" value="TreeGrafter"/>
</dbReference>
<evidence type="ECO:0000256" key="1">
    <source>
        <dbReference type="ARBA" id="ARBA00022737"/>
    </source>
</evidence>
<feature type="region of interest" description="Disordered" evidence="6">
    <location>
        <begin position="1"/>
        <end position="161"/>
    </location>
</feature>
<keyword evidence="8" id="KW-1185">Reference proteome</keyword>
<dbReference type="Gene3D" id="1.25.40.20">
    <property type="entry name" value="Ankyrin repeat-containing domain"/>
    <property type="match status" value="2"/>
</dbReference>
<comment type="caution">
    <text evidence="7">The sequence shown here is derived from an EMBL/GenBank/DDBJ whole genome shotgun (WGS) entry which is preliminary data.</text>
</comment>
<evidence type="ECO:0000256" key="6">
    <source>
        <dbReference type="SAM" id="MobiDB-lite"/>
    </source>
</evidence>
<feature type="compositionally biased region" description="Pro residues" evidence="6">
    <location>
        <begin position="19"/>
        <end position="31"/>
    </location>
</feature>
<dbReference type="FunFam" id="1.25.40.20:FF:000163">
    <property type="entry name" value="Fem-1 homolog c (C.elegans)"/>
    <property type="match status" value="1"/>
</dbReference>
<evidence type="ECO:0000256" key="3">
    <source>
        <dbReference type="ARBA" id="ARBA00023043"/>
    </source>
</evidence>
<keyword evidence="3 5" id="KW-0040">ANK repeat</keyword>
<dbReference type="Pfam" id="PF12796">
    <property type="entry name" value="Ank_2"/>
    <property type="match status" value="1"/>
</dbReference>
<proteinExistence type="predicted"/>
<sequence>GARPFRSTQAHFPERSLSSPPPLPPYNPPPTSRSTQAQPSWSSRRPRPLPAAPPPPPCPAPPLGGCWRQPPPSPDPMARRRPHYTISRGSRCSPNGLGGRVQTAPRGGAERAARPDSFLWGAGHGGAVRPQAERGSLGDGDNGFHLKGRSEPEQRTAGGPAPRQFGARLLRCWNAIGLNILFGGFISVLGRARDGKLRLLTKLLASKSKEEVSSLISEKTNGATPLLMAARYGHLDMVEFLLEQCSASIEVGGSVNFDGETIEGAPPLWAASAAGHLKVVQSLLNHGASVNNTTLTNSTPLRAACFDGHLEIVKYLVEHKADLEVSNRHGHTCLMISCYKGHKEIAQYLLEKGADVNRKSVK</sequence>
<dbReference type="PRINTS" id="PR01415">
    <property type="entry name" value="ANKYRIN"/>
</dbReference>
<evidence type="ECO:0000256" key="5">
    <source>
        <dbReference type="PROSITE-ProRule" id="PRU00023"/>
    </source>
</evidence>
<feature type="repeat" description="ANK" evidence="5">
    <location>
        <begin position="221"/>
        <end position="243"/>
    </location>
</feature>
<feature type="repeat" description="ANK" evidence="5">
    <location>
        <begin position="263"/>
        <end position="295"/>
    </location>
</feature>
<evidence type="ECO:0000256" key="2">
    <source>
        <dbReference type="ARBA" id="ARBA00022803"/>
    </source>
</evidence>
<feature type="compositionally biased region" description="Low complexity" evidence="6">
    <location>
        <begin position="32"/>
        <end position="43"/>
    </location>
</feature>
<dbReference type="InterPro" id="IPR036770">
    <property type="entry name" value="Ankyrin_rpt-contain_sf"/>
</dbReference>
<keyword evidence="1" id="KW-0677">Repeat</keyword>
<dbReference type="SUPFAM" id="SSF48403">
    <property type="entry name" value="Ankyrin repeat"/>
    <property type="match status" value="1"/>
</dbReference>
<dbReference type="Pfam" id="PF00023">
    <property type="entry name" value="Ank"/>
    <property type="match status" value="1"/>
</dbReference>
<evidence type="ECO:0000313" key="8">
    <source>
        <dbReference type="Proteomes" id="UP001488838"/>
    </source>
</evidence>
<dbReference type="PROSITE" id="PS50088">
    <property type="entry name" value="ANK_REPEAT"/>
    <property type="match status" value="4"/>
</dbReference>
<evidence type="ECO:0000313" key="7">
    <source>
        <dbReference type="EMBL" id="KAK7831386.1"/>
    </source>
</evidence>
<comment type="pathway">
    <text evidence="4">Protein modification.</text>
</comment>
<dbReference type="GO" id="GO:0000151">
    <property type="term" value="C:ubiquitin ligase complex"/>
    <property type="evidence" value="ECO:0007669"/>
    <property type="project" value="TreeGrafter"/>
</dbReference>
<dbReference type="InterPro" id="IPR002110">
    <property type="entry name" value="Ankyrin_rpt"/>
</dbReference>
<organism evidence="7 8">
    <name type="scientific">Myodes glareolus</name>
    <name type="common">Bank vole</name>
    <name type="synonym">Clethrionomys glareolus</name>
    <dbReference type="NCBI Taxonomy" id="447135"/>
    <lineage>
        <taxon>Eukaryota</taxon>
        <taxon>Metazoa</taxon>
        <taxon>Chordata</taxon>
        <taxon>Craniata</taxon>
        <taxon>Vertebrata</taxon>
        <taxon>Euteleostomi</taxon>
        <taxon>Mammalia</taxon>
        <taxon>Eutheria</taxon>
        <taxon>Euarchontoglires</taxon>
        <taxon>Glires</taxon>
        <taxon>Rodentia</taxon>
        <taxon>Myomorpha</taxon>
        <taxon>Muroidea</taxon>
        <taxon>Cricetidae</taxon>
        <taxon>Arvicolinae</taxon>
        <taxon>Myodes</taxon>
    </lineage>
</organism>
<feature type="repeat" description="ANK" evidence="5">
    <location>
        <begin position="329"/>
        <end position="361"/>
    </location>
</feature>
<evidence type="ECO:0000256" key="4">
    <source>
        <dbReference type="ARBA" id="ARBA00043952"/>
    </source>
</evidence>
<reference evidence="7 8" key="1">
    <citation type="journal article" date="2023" name="bioRxiv">
        <title>Conserved and derived expression patterns and positive selection on dental genes reveal complex evolutionary context of ever-growing rodent molars.</title>
        <authorList>
            <person name="Calamari Z.T."/>
            <person name="Song A."/>
            <person name="Cohen E."/>
            <person name="Akter M."/>
            <person name="Roy R.D."/>
            <person name="Hallikas O."/>
            <person name="Christensen M.M."/>
            <person name="Li P."/>
            <person name="Marangoni P."/>
            <person name="Jernvall J."/>
            <person name="Klein O.D."/>
        </authorList>
    </citation>
    <scope>NUCLEOTIDE SEQUENCE [LARGE SCALE GENOMIC DNA]</scope>
    <source>
        <strain evidence="7">V071</strain>
    </source>
</reference>
<dbReference type="EMBL" id="JBBHLL010000014">
    <property type="protein sequence ID" value="KAK7831386.1"/>
    <property type="molecule type" value="Genomic_DNA"/>
</dbReference>
<feature type="repeat" description="ANK" evidence="5">
    <location>
        <begin position="296"/>
        <end position="328"/>
    </location>
</feature>
<keyword evidence="2" id="KW-0802">TPR repeat</keyword>